<accession>W4LPU3</accession>
<name>W4LPU3_ENTF1</name>
<feature type="signal peptide" evidence="1">
    <location>
        <begin position="1"/>
        <end position="26"/>
    </location>
</feature>
<evidence type="ECO:0000313" key="2">
    <source>
        <dbReference type="EMBL" id="ETX00099.1"/>
    </source>
</evidence>
<organism evidence="2 3">
    <name type="scientific">Entotheonella factor</name>
    <dbReference type="NCBI Taxonomy" id="1429438"/>
    <lineage>
        <taxon>Bacteria</taxon>
        <taxon>Pseudomonadati</taxon>
        <taxon>Nitrospinota/Tectimicrobiota group</taxon>
        <taxon>Candidatus Tectimicrobiota</taxon>
        <taxon>Candidatus Entotheonellia</taxon>
        <taxon>Candidatus Entotheonellales</taxon>
        <taxon>Candidatus Entotheonellaceae</taxon>
        <taxon>Candidatus Entotheonella</taxon>
    </lineage>
</organism>
<proteinExistence type="predicted"/>
<evidence type="ECO:0000313" key="3">
    <source>
        <dbReference type="Proteomes" id="UP000019141"/>
    </source>
</evidence>
<dbReference type="AlphaFoldDB" id="W4LPU3"/>
<reference evidence="2 3" key="1">
    <citation type="journal article" date="2014" name="Nature">
        <title>An environmental bacterial taxon with a large and distinct metabolic repertoire.</title>
        <authorList>
            <person name="Wilson M.C."/>
            <person name="Mori T."/>
            <person name="Ruckert C."/>
            <person name="Uria A.R."/>
            <person name="Helf M.J."/>
            <person name="Takada K."/>
            <person name="Gernert C."/>
            <person name="Steffens U.A."/>
            <person name="Heycke N."/>
            <person name="Schmitt S."/>
            <person name="Rinke C."/>
            <person name="Helfrich E.J."/>
            <person name="Brachmann A.O."/>
            <person name="Gurgui C."/>
            <person name="Wakimoto T."/>
            <person name="Kracht M."/>
            <person name="Crusemann M."/>
            <person name="Hentschel U."/>
            <person name="Abe I."/>
            <person name="Matsunaga S."/>
            <person name="Kalinowski J."/>
            <person name="Takeyama H."/>
            <person name="Piel J."/>
        </authorList>
    </citation>
    <scope>NUCLEOTIDE SEQUENCE [LARGE SCALE GENOMIC DNA]</scope>
    <source>
        <strain evidence="3">TSY1</strain>
    </source>
</reference>
<protein>
    <submittedName>
        <fullName evidence="2">Uncharacterized protein</fullName>
    </submittedName>
</protein>
<gene>
    <name evidence="2" type="ORF">ETSY1_12455</name>
</gene>
<dbReference type="Proteomes" id="UP000019141">
    <property type="component" value="Unassembled WGS sequence"/>
</dbReference>
<keyword evidence="3" id="KW-1185">Reference proteome</keyword>
<comment type="caution">
    <text evidence="2">The sequence shown here is derived from an EMBL/GenBank/DDBJ whole genome shotgun (WGS) entry which is preliminary data.</text>
</comment>
<keyword evidence="1" id="KW-0732">Signal</keyword>
<feature type="chain" id="PRO_5004844624" evidence="1">
    <location>
        <begin position="27"/>
        <end position="144"/>
    </location>
</feature>
<dbReference type="HOGENOM" id="CLU_1792940_0_0_7"/>
<evidence type="ECO:0000256" key="1">
    <source>
        <dbReference type="SAM" id="SignalP"/>
    </source>
</evidence>
<sequence>MKSFAVRAGLVALFVGFMAFNTTAVAQQGLTFTIFVTTSFGTQFQDCMRFDPVSPGILVVDGLADPLVYAKDDLNFSISGWQSTSFAGTSFGISFNGTYQDPFIISNGVSEEGSTFVVSGFVDGGCIASASSTESGANPYSAPE</sequence>
<dbReference type="EMBL" id="AZHW01000375">
    <property type="protein sequence ID" value="ETX00099.1"/>
    <property type="molecule type" value="Genomic_DNA"/>
</dbReference>